<dbReference type="InterPro" id="IPR004855">
    <property type="entry name" value="TFIIA_asu/bsu"/>
</dbReference>
<dbReference type="HOGENOM" id="CLU_030027_2_1_1"/>
<dbReference type="AlphaFoldDB" id="L2GWW3"/>
<dbReference type="EMBL" id="GL877412">
    <property type="protein sequence ID" value="ELA47778.1"/>
    <property type="molecule type" value="Genomic_DNA"/>
</dbReference>
<dbReference type="CDD" id="cd07976">
    <property type="entry name" value="TFIIA_alpha_beta_like"/>
    <property type="match status" value="1"/>
</dbReference>
<reference evidence="6" key="1">
    <citation type="submission" date="2011-03" db="EMBL/GenBank/DDBJ databases">
        <title>The genome sequence of Vavraia culicis strain floridensis.</title>
        <authorList>
            <consortium name="The Broad Institute Genome Sequencing Platform"/>
            <person name="Cuomo C."/>
            <person name="Becnel J."/>
            <person name="Sanscrainte N."/>
            <person name="Young S.K."/>
            <person name="Zeng Q."/>
            <person name="Gargeya S."/>
            <person name="Fitzgerald M."/>
            <person name="Haas B."/>
            <person name="Abouelleil A."/>
            <person name="Alvarado L."/>
            <person name="Arachchi H.M."/>
            <person name="Berlin A."/>
            <person name="Chapman S.B."/>
            <person name="Gearin G."/>
            <person name="Goldberg J."/>
            <person name="Griggs A."/>
            <person name="Gujja S."/>
            <person name="Hansen M."/>
            <person name="Heiman D."/>
            <person name="Howarth C."/>
            <person name="Larimer J."/>
            <person name="Lui A."/>
            <person name="MacDonald P.J.P."/>
            <person name="McCowen C."/>
            <person name="Montmayeur A."/>
            <person name="Murphy C."/>
            <person name="Neiman D."/>
            <person name="Pearson M."/>
            <person name="Priest M."/>
            <person name="Roberts A."/>
            <person name="Saif S."/>
            <person name="Shea T."/>
            <person name="Sisk P."/>
            <person name="Stolte C."/>
            <person name="Sykes S."/>
            <person name="Wortman J."/>
            <person name="Nusbaum C."/>
            <person name="Birren B."/>
        </authorList>
    </citation>
    <scope>NUCLEOTIDE SEQUENCE [LARGE SCALE GENOMIC DNA]</scope>
    <source>
        <strain evidence="6">floridensis</strain>
    </source>
</reference>
<dbReference type="InterPro" id="IPR009088">
    <property type="entry name" value="TFIIA_b-brl"/>
</dbReference>
<dbReference type="Gene3D" id="2.30.18.10">
    <property type="entry name" value="Transcription factor IIA (TFIIA), beta-barrel domain"/>
    <property type="match status" value="1"/>
</dbReference>
<dbReference type="GeneID" id="19878624"/>
<dbReference type="PANTHER" id="PTHR12694">
    <property type="entry name" value="TRANSCRIPTION INITIATION FACTOR IIA SUBUNIT 1"/>
    <property type="match status" value="1"/>
</dbReference>
<evidence type="ECO:0000313" key="6">
    <source>
        <dbReference type="Proteomes" id="UP000011081"/>
    </source>
</evidence>
<dbReference type="Proteomes" id="UP000011081">
    <property type="component" value="Unassembled WGS sequence"/>
</dbReference>
<keyword evidence="4" id="KW-0539">Nucleus</keyword>
<evidence type="ECO:0000256" key="2">
    <source>
        <dbReference type="ARBA" id="ARBA00010059"/>
    </source>
</evidence>
<keyword evidence="6" id="KW-1185">Reference proteome</keyword>
<organism evidence="5 6">
    <name type="scientific">Vavraia culicis (isolate floridensis)</name>
    <name type="common">Microsporidian parasite</name>
    <dbReference type="NCBI Taxonomy" id="948595"/>
    <lineage>
        <taxon>Eukaryota</taxon>
        <taxon>Fungi</taxon>
        <taxon>Fungi incertae sedis</taxon>
        <taxon>Microsporidia</taxon>
        <taxon>Pleistophoridae</taxon>
        <taxon>Vavraia</taxon>
    </lineage>
</organism>
<dbReference type="VEuPathDB" id="MicrosporidiaDB:VCUG_00739"/>
<dbReference type="InParanoid" id="L2GWW3"/>
<evidence type="ECO:0008006" key="7">
    <source>
        <dbReference type="Google" id="ProtNLM"/>
    </source>
</evidence>
<dbReference type="GO" id="GO:0006367">
    <property type="term" value="P:transcription initiation at RNA polymerase II promoter"/>
    <property type="evidence" value="ECO:0007669"/>
    <property type="project" value="InterPro"/>
</dbReference>
<dbReference type="OMA" id="KSKYKWR"/>
<proteinExistence type="inferred from homology"/>
<dbReference type="Pfam" id="PF03153">
    <property type="entry name" value="TFIIA"/>
    <property type="match status" value="1"/>
</dbReference>
<dbReference type="SUPFAM" id="SSF50784">
    <property type="entry name" value="Transcription factor IIA (TFIIA), beta-barrel domain"/>
    <property type="match status" value="1"/>
</dbReference>
<dbReference type="GO" id="GO:0005672">
    <property type="term" value="C:transcription factor TFIIA complex"/>
    <property type="evidence" value="ECO:0007669"/>
    <property type="project" value="InterPro"/>
</dbReference>
<protein>
    <recommendedName>
        <fullName evidence="7">Transcription initiation factor IIA subunit 1</fullName>
    </recommendedName>
</protein>
<gene>
    <name evidence="5" type="ORF">VCUG_00739</name>
</gene>
<keyword evidence="3" id="KW-0804">Transcription</keyword>
<dbReference type="RefSeq" id="XP_008073762.1">
    <property type="nucleotide sequence ID" value="XM_008075571.1"/>
</dbReference>
<dbReference type="STRING" id="948595.L2GWW3"/>
<comment type="similarity">
    <text evidence="2">Belongs to the TFIIA subunit 1 family.</text>
</comment>
<evidence type="ECO:0000256" key="1">
    <source>
        <dbReference type="ARBA" id="ARBA00004123"/>
    </source>
</evidence>
<comment type="subcellular location">
    <subcellularLocation>
        <location evidence="1">Nucleus</location>
    </subcellularLocation>
</comment>
<sequence length="120" mass="13996">MFFEMSRVYRDIVEEVGRMLENESDVDLKKIHDLKVAWLNNLTERIESHGDIVQEPVVESASCSDSEDEIKGKNTQNFMMCLYDKVTKSKYKWRVNFKQGFLNIGNSDYAFSLGQGDLDW</sequence>
<name>L2GWW3_VAVCU</name>
<evidence type="ECO:0000256" key="4">
    <source>
        <dbReference type="ARBA" id="ARBA00023242"/>
    </source>
</evidence>
<evidence type="ECO:0000256" key="3">
    <source>
        <dbReference type="ARBA" id="ARBA00023163"/>
    </source>
</evidence>
<dbReference type="OrthoDB" id="6275927at2759"/>
<accession>L2GWW3</accession>
<dbReference type="PANTHER" id="PTHR12694:SF8">
    <property type="entry name" value="TRANSCRIPTION INITIATION FACTOR IIA SUBUNIT 1"/>
    <property type="match status" value="1"/>
</dbReference>
<evidence type="ECO:0000313" key="5">
    <source>
        <dbReference type="EMBL" id="ELA47778.1"/>
    </source>
</evidence>